<dbReference type="InterPro" id="IPR056298">
    <property type="entry name" value="AlkZ-rel"/>
</dbReference>
<reference evidence="3" key="1">
    <citation type="submission" date="2016-11" db="EMBL/GenBank/DDBJ databases">
        <authorList>
            <person name="Jaros S."/>
            <person name="Januszkiewicz K."/>
            <person name="Wedrychowicz H."/>
        </authorList>
    </citation>
    <scope>NUCLEOTIDE SEQUENCE [LARGE SCALE GENOMIC DNA]</scope>
    <source>
        <strain evidence="3">DSM 4029</strain>
    </source>
</reference>
<dbReference type="Pfam" id="PF24741">
    <property type="entry name" value="AlkZ-rel"/>
    <property type="match status" value="1"/>
</dbReference>
<feature type="region of interest" description="Disordered" evidence="1">
    <location>
        <begin position="1"/>
        <end position="43"/>
    </location>
</feature>
<dbReference type="EMBL" id="FQVY01000006">
    <property type="protein sequence ID" value="SHG63969.1"/>
    <property type="molecule type" value="Genomic_DNA"/>
</dbReference>
<sequence>MVEPRCGLSRTGRTWRERCGGGNETDGSPFTGPAPWPGAARAGDSPAFPCALSARHSSDTPPGARIERCRGWAEKKEEKKVVEIYSYGDFVEGLLAAGFALGGSNAESIYTLVPWDWREQPPYDTPVRWHTGDPETDPWEWRMRVLTERDDIAYGKVFFKKSGYITRAWYPYFLAARRQGRTLFEAYEEGQVSREAKRVYEALLAADSLPAHELKRRAGFSSQEKAPFERALTELQMRLYITVCGRQQKRSQTGEGYGWPSAAFCTAERFWGCGLFREADALSPREAEEAIARQVYRLNPEAPPKKCRSSSAGRTKTRRPGKGDIAFPGPLLRHQP</sequence>
<dbReference type="RefSeq" id="WP_021661350.1">
    <property type="nucleotide sequence ID" value="NZ_FQVY01000006.1"/>
</dbReference>
<evidence type="ECO:0000313" key="3">
    <source>
        <dbReference type="Proteomes" id="UP000184089"/>
    </source>
</evidence>
<name>A0AAQ1RXB8_9FIRM</name>
<gene>
    <name evidence="2" type="ORF">SAMN05444424_2893</name>
</gene>
<protein>
    <submittedName>
        <fullName evidence="2">Uncharacterized protein</fullName>
    </submittedName>
</protein>
<proteinExistence type="predicted"/>
<evidence type="ECO:0000313" key="2">
    <source>
        <dbReference type="EMBL" id="SHG63969.1"/>
    </source>
</evidence>
<feature type="region of interest" description="Disordered" evidence="1">
    <location>
        <begin position="299"/>
        <end position="336"/>
    </location>
</feature>
<dbReference type="AlphaFoldDB" id="A0AAQ1RXB8"/>
<organism evidence="2 3">
    <name type="scientific">Bittarella massiliensis</name>
    <name type="common">ex Durand et al. 2017</name>
    <dbReference type="NCBI Taxonomy" id="1720313"/>
    <lineage>
        <taxon>Bacteria</taxon>
        <taxon>Bacillati</taxon>
        <taxon>Bacillota</taxon>
        <taxon>Clostridia</taxon>
        <taxon>Eubacteriales</taxon>
        <taxon>Oscillospiraceae</taxon>
        <taxon>Bittarella (ex Durand et al. 2017)</taxon>
    </lineage>
</organism>
<dbReference type="Proteomes" id="UP000184089">
    <property type="component" value="Unassembled WGS sequence"/>
</dbReference>
<accession>A0AAQ1RXB8</accession>
<evidence type="ECO:0000256" key="1">
    <source>
        <dbReference type="SAM" id="MobiDB-lite"/>
    </source>
</evidence>
<comment type="caution">
    <text evidence="2">The sequence shown here is derived from an EMBL/GenBank/DDBJ whole genome shotgun (WGS) entry which is preliminary data.</text>
</comment>